<comment type="caution">
    <text evidence="2">The sequence shown here is derived from an EMBL/GenBank/DDBJ whole genome shotgun (WGS) entry which is preliminary data.</text>
</comment>
<protein>
    <submittedName>
        <fullName evidence="2">Uncharacterized protein</fullName>
    </submittedName>
</protein>
<gene>
    <name evidence="2" type="ORF">M5K25_020051</name>
</gene>
<dbReference type="Proteomes" id="UP001552299">
    <property type="component" value="Unassembled WGS sequence"/>
</dbReference>
<organism evidence="2 3">
    <name type="scientific">Dendrobium thyrsiflorum</name>
    <name type="common">Pinecone-like raceme dendrobium</name>
    <name type="synonym">Orchid</name>
    <dbReference type="NCBI Taxonomy" id="117978"/>
    <lineage>
        <taxon>Eukaryota</taxon>
        <taxon>Viridiplantae</taxon>
        <taxon>Streptophyta</taxon>
        <taxon>Embryophyta</taxon>
        <taxon>Tracheophyta</taxon>
        <taxon>Spermatophyta</taxon>
        <taxon>Magnoliopsida</taxon>
        <taxon>Liliopsida</taxon>
        <taxon>Asparagales</taxon>
        <taxon>Orchidaceae</taxon>
        <taxon>Epidendroideae</taxon>
        <taxon>Malaxideae</taxon>
        <taxon>Dendrobiinae</taxon>
        <taxon>Dendrobium</taxon>
    </lineage>
</organism>
<dbReference type="AlphaFoldDB" id="A0ABD0U928"/>
<dbReference type="EMBL" id="JANQDX010000016">
    <property type="protein sequence ID" value="KAL0909204.1"/>
    <property type="molecule type" value="Genomic_DNA"/>
</dbReference>
<feature type="compositionally biased region" description="Basic and acidic residues" evidence="1">
    <location>
        <begin position="10"/>
        <end position="23"/>
    </location>
</feature>
<evidence type="ECO:0000313" key="3">
    <source>
        <dbReference type="Proteomes" id="UP001552299"/>
    </source>
</evidence>
<name>A0ABD0U928_DENTH</name>
<feature type="compositionally biased region" description="Low complexity" evidence="1">
    <location>
        <begin position="285"/>
        <end position="297"/>
    </location>
</feature>
<sequence length="306" mass="34693">MGDPSSSKNLPEDHSAHRSEGSKKIYKKPKTGDAISTITEDSFISFRKKFHFPNDVVMKVPARSDRAHFPPPGYVTVYEFSLRAGLRLPPAPELINIMMICGLEQHIDFRLEMTKTLNDWNTEFVKVKYLQGEYKKKYDAKVKEMKAMEEQLAGCRTELANMITSASLHNQQMDRLHIDLLDAQTTINQQMKDQQILEGENKRLQSMLSEKEAQQLPSTVIEDFKKSFAFKIIIEDHIQEARNHIYDIEVKALEAKFMEEGFIKGFMKGVRAVHRKTGADIQGLSPSQASGGPPSDSGGEEVESEL</sequence>
<evidence type="ECO:0000313" key="2">
    <source>
        <dbReference type="EMBL" id="KAL0909204.1"/>
    </source>
</evidence>
<proteinExistence type="predicted"/>
<evidence type="ECO:0000256" key="1">
    <source>
        <dbReference type="SAM" id="MobiDB-lite"/>
    </source>
</evidence>
<reference evidence="2 3" key="1">
    <citation type="journal article" date="2024" name="Plant Biotechnol. J.">
        <title>Dendrobium thyrsiflorum genome and its molecular insights into genes involved in important horticultural traits.</title>
        <authorList>
            <person name="Chen B."/>
            <person name="Wang J.Y."/>
            <person name="Zheng P.J."/>
            <person name="Li K.L."/>
            <person name="Liang Y.M."/>
            <person name="Chen X.F."/>
            <person name="Zhang C."/>
            <person name="Zhao X."/>
            <person name="He X."/>
            <person name="Zhang G.Q."/>
            <person name="Liu Z.J."/>
            <person name="Xu Q."/>
        </authorList>
    </citation>
    <scope>NUCLEOTIDE SEQUENCE [LARGE SCALE GENOMIC DNA]</scope>
    <source>
        <strain evidence="2">GZMU011</strain>
    </source>
</reference>
<feature type="region of interest" description="Disordered" evidence="1">
    <location>
        <begin position="1"/>
        <end position="31"/>
    </location>
</feature>
<feature type="region of interest" description="Disordered" evidence="1">
    <location>
        <begin position="279"/>
        <end position="306"/>
    </location>
</feature>
<accession>A0ABD0U928</accession>
<keyword evidence="3" id="KW-1185">Reference proteome</keyword>